<protein>
    <submittedName>
        <fullName evidence="4">Arsenate reductase family protein</fullName>
    </submittedName>
</protein>
<dbReference type="RefSeq" id="WP_203194472.1">
    <property type="nucleotide sequence ID" value="NZ_CP063362.1"/>
</dbReference>
<dbReference type="AlphaFoldDB" id="A0A974SIM8"/>
<dbReference type="Gene3D" id="3.40.30.10">
    <property type="entry name" value="Glutaredoxin"/>
    <property type="match status" value="1"/>
</dbReference>
<dbReference type="KEGG" id="xdi:EZH22_03925"/>
<name>A0A974SIM8_9HYPH</name>
<accession>A0A974SIM8</accession>
<sequence>MATVTFYEKPGCGTNARQKQALAAAGHTLVVKSLLAEPWTAARLRGFFGDAPVAAWFNPAAPHVKSGAVDPAAVGADAAIAMMLAEPLLIRRPLVEADGLRCAGFDREPVLSLLGLPEPGALEGCSRPHAHTPCPEPAAASAGAETVRP</sequence>
<evidence type="ECO:0000313" key="5">
    <source>
        <dbReference type="Proteomes" id="UP000596427"/>
    </source>
</evidence>
<evidence type="ECO:0000256" key="1">
    <source>
        <dbReference type="ARBA" id="ARBA00007198"/>
    </source>
</evidence>
<evidence type="ECO:0000313" key="4">
    <source>
        <dbReference type="EMBL" id="QRG07556.1"/>
    </source>
</evidence>
<dbReference type="InterPro" id="IPR006660">
    <property type="entry name" value="Arsenate_reductase-like"/>
</dbReference>
<dbReference type="PROSITE" id="PS51353">
    <property type="entry name" value="ARSC"/>
    <property type="match status" value="1"/>
</dbReference>
<dbReference type="InterPro" id="IPR006503">
    <property type="entry name" value="Nase-assoc"/>
</dbReference>
<feature type="region of interest" description="Disordered" evidence="3">
    <location>
        <begin position="126"/>
        <end position="149"/>
    </location>
</feature>
<gene>
    <name evidence="4" type="ORF">EZH22_03925</name>
</gene>
<dbReference type="Pfam" id="PF03960">
    <property type="entry name" value="ArsC"/>
    <property type="match status" value="1"/>
</dbReference>
<evidence type="ECO:0000256" key="2">
    <source>
        <dbReference type="PROSITE-ProRule" id="PRU01282"/>
    </source>
</evidence>
<evidence type="ECO:0000256" key="3">
    <source>
        <dbReference type="SAM" id="MobiDB-lite"/>
    </source>
</evidence>
<dbReference type="NCBIfam" id="TIGR01616">
    <property type="entry name" value="nitro_assoc"/>
    <property type="match status" value="1"/>
</dbReference>
<dbReference type="Proteomes" id="UP000596427">
    <property type="component" value="Chromosome"/>
</dbReference>
<organism evidence="4 5">
    <name type="scientific">Xanthobacter dioxanivorans</name>
    <dbReference type="NCBI Taxonomy" id="2528964"/>
    <lineage>
        <taxon>Bacteria</taxon>
        <taxon>Pseudomonadati</taxon>
        <taxon>Pseudomonadota</taxon>
        <taxon>Alphaproteobacteria</taxon>
        <taxon>Hyphomicrobiales</taxon>
        <taxon>Xanthobacteraceae</taxon>
        <taxon>Xanthobacter</taxon>
    </lineage>
</organism>
<dbReference type="EMBL" id="CP063362">
    <property type="protein sequence ID" value="QRG07556.1"/>
    <property type="molecule type" value="Genomic_DNA"/>
</dbReference>
<keyword evidence="5" id="KW-1185">Reference proteome</keyword>
<comment type="similarity">
    <text evidence="1 2">Belongs to the ArsC family.</text>
</comment>
<dbReference type="SUPFAM" id="SSF52833">
    <property type="entry name" value="Thioredoxin-like"/>
    <property type="match status" value="1"/>
</dbReference>
<proteinExistence type="inferred from homology"/>
<dbReference type="InterPro" id="IPR036249">
    <property type="entry name" value="Thioredoxin-like_sf"/>
</dbReference>
<reference evidence="4 5" key="1">
    <citation type="submission" date="2020-10" db="EMBL/GenBank/DDBJ databases">
        <title>Degradation of 1,4-Dioxane by Xanthobacter sp. YN2, via a Novel Group-2 Soluble Di-Iron Monooxygenase.</title>
        <authorList>
            <person name="Ma F."/>
            <person name="Wang Y."/>
            <person name="Yang J."/>
            <person name="Guo H."/>
            <person name="Su D."/>
            <person name="Yu L."/>
        </authorList>
    </citation>
    <scope>NUCLEOTIDE SEQUENCE [LARGE SCALE GENOMIC DNA]</scope>
    <source>
        <strain evidence="4 5">YN2</strain>
    </source>
</reference>